<keyword evidence="1" id="KW-0472">Membrane</keyword>
<name>A0ABS0WT95_9FLAO</name>
<evidence type="ECO:0000259" key="2">
    <source>
        <dbReference type="Pfam" id="PF11827"/>
    </source>
</evidence>
<organism evidence="3 4">
    <name type="scientific">Aureibaculum flavum</name>
    <dbReference type="NCBI Taxonomy" id="2795986"/>
    <lineage>
        <taxon>Bacteria</taxon>
        <taxon>Pseudomonadati</taxon>
        <taxon>Bacteroidota</taxon>
        <taxon>Flavobacteriia</taxon>
        <taxon>Flavobacteriales</taxon>
        <taxon>Flavobacteriaceae</taxon>
        <taxon>Aureibaculum</taxon>
    </lineage>
</organism>
<feature type="transmembrane region" description="Helical" evidence="1">
    <location>
        <begin position="21"/>
        <end position="39"/>
    </location>
</feature>
<keyword evidence="1" id="KW-1133">Transmembrane helix</keyword>
<dbReference type="Pfam" id="PF11827">
    <property type="entry name" value="DUF3347"/>
    <property type="match status" value="1"/>
</dbReference>
<feature type="domain" description="DUF3347" evidence="2">
    <location>
        <begin position="77"/>
        <end position="145"/>
    </location>
</feature>
<reference evidence="3 4" key="1">
    <citation type="submission" date="2020-12" db="EMBL/GenBank/DDBJ databases">
        <title>Aureibaculum luteum sp. nov. and Aureibaculum flavum sp. nov., novel members of the family Flavobacteriaceae isolated from Antarctic intertidal sediments.</title>
        <authorList>
            <person name="He X."/>
            <person name="Zhang X."/>
        </authorList>
    </citation>
    <scope>NUCLEOTIDE SEQUENCE [LARGE SCALE GENOMIC DNA]</scope>
    <source>
        <strain evidence="3 4">A20</strain>
    </source>
</reference>
<dbReference type="EMBL" id="JAEHFJ010000006">
    <property type="protein sequence ID" value="MBJ2175215.1"/>
    <property type="molecule type" value="Genomic_DNA"/>
</dbReference>
<keyword evidence="4" id="KW-1185">Reference proteome</keyword>
<dbReference type="Proteomes" id="UP000623301">
    <property type="component" value="Unassembled WGS sequence"/>
</dbReference>
<keyword evidence="1" id="KW-0812">Transmembrane</keyword>
<comment type="caution">
    <text evidence="3">The sequence shown here is derived from an EMBL/GenBank/DDBJ whole genome shotgun (WGS) entry which is preliminary data.</text>
</comment>
<dbReference type="InterPro" id="IPR021782">
    <property type="entry name" value="DUF3347"/>
</dbReference>
<evidence type="ECO:0000313" key="4">
    <source>
        <dbReference type="Proteomes" id="UP000623301"/>
    </source>
</evidence>
<evidence type="ECO:0000256" key="1">
    <source>
        <dbReference type="SAM" id="Phobius"/>
    </source>
</evidence>
<protein>
    <submittedName>
        <fullName evidence="3">DUF3347 domain-containing protein</fullName>
    </submittedName>
</protein>
<sequence length="197" mass="22098">MNFSKKNHELRNNNKNVVSKKVKLTIPIMVMVFVCLTVISCKDNKKENSADTMHSEMNHDTEQSVKANFNDEKTASVYQHYIHIKTALVNSNAAEAHSGAKILIENTDNAALKTAVSMIADSDDIETQRKAFSDVTAQIEPLLKEALSSGKIYKQFCPMAFDNTGGYWLSNNNEIQNPYYGKKMLKCGKVTETIEKL</sequence>
<accession>A0ABS0WT95</accession>
<evidence type="ECO:0000313" key="3">
    <source>
        <dbReference type="EMBL" id="MBJ2175215.1"/>
    </source>
</evidence>
<gene>
    <name evidence="3" type="ORF">JBL43_13260</name>
</gene>
<dbReference type="RefSeq" id="WP_198841896.1">
    <property type="nucleotide sequence ID" value="NZ_JAEHFJ010000006.1"/>
</dbReference>
<proteinExistence type="predicted"/>